<dbReference type="PATRIC" id="fig|1196325.3.peg.4992"/>
<organism evidence="1 2">
    <name type="scientific">Pseudomonas putida (strain DOT-T1E)</name>
    <dbReference type="NCBI Taxonomy" id="1196325"/>
    <lineage>
        <taxon>Bacteria</taxon>
        <taxon>Pseudomonadati</taxon>
        <taxon>Pseudomonadota</taxon>
        <taxon>Gammaproteobacteria</taxon>
        <taxon>Pseudomonadales</taxon>
        <taxon>Pseudomonadaceae</taxon>
        <taxon>Pseudomonas</taxon>
    </lineage>
</organism>
<evidence type="ECO:0000313" key="1">
    <source>
        <dbReference type="EMBL" id="AFO50864.1"/>
    </source>
</evidence>
<dbReference type="Proteomes" id="UP000006503">
    <property type="component" value="Chromosome"/>
</dbReference>
<dbReference type="KEGG" id="ppx:T1E_5040"/>
<sequence length="511" mass="58767">MSPSKTKKNNTRNYSYTCYTCKTPYTGHREQTDKTKRFCKDSCRKAKSRGVYKATKRQSRVEEQFTRFCKNSFGQWIIRECIKANTACIMMGHTTASLFKLEQFHNRYYKCYGFNPDERKSVYHRCHIQARIGVDGSVGALHPLNLFIGQWRPNQQAGNKLVSTDAGLSIPAHKLLKKWQVGVRDTNKQVAKKVRALLGEEFVEYLAQSSALKLDTLHTLAQRIYNRQQKGTAVRELEDSYTLGQLEQLPLEQLELMDAYQRGKDSVARFKPELHTRAALCVYADELERMAVVSPSQRHRDNCIFMLGLVRVLGIYIAQRECPLEGAHKSFLPQKGIEWQPLVYMNWQQPWGKPSKKLVDADHHLLIASITDHCYHALSGADISKGLLCARLLKRLDVAALMPRVLIPDEQRFKKLGTWPDYIAALYADADQVWKPLLALDLCTVEQVEAARTSLLDRLHSAIERGRRDYLAQPRFKRMHRGRYYHQWGFKGYPVHLEFPPVVAEPSPLAA</sequence>
<dbReference type="EMBL" id="CP003734">
    <property type="protein sequence ID" value="AFO50864.1"/>
    <property type="molecule type" value="Genomic_DNA"/>
</dbReference>
<name>I7CG56_PSEPT</name>
<evidence type="ECO:0000313" key="2">
    <source>
        <dbReference type="Proteomes" id="UP000006503"/>
    </source>
</evidence>
<protein>
    <submittedName>
        <fullName evidence="1">Uncharacterized protein</fullName>
    </submittedName>
</protein>
<dbReference type="RefSeq" id="WP_014861676.1">
    <property type="nucleotide sequence ID" value="NC_018220.1"/>
</dbReference>
<gene>
    <name evidence="1" type="ordered locus">T1E_5040</name>
</gene>
<dbReference type="HOGENOM" id="CLU_650301_0_0_6"/>
<accession>I7CG56</accession>
<dbReference type="AlphaFoldDB" id="I7CG56"/>
<reference evidence="2" key="1">
    <citation type="journal article" date="2013" name="Microb. Biotechnol.">
        <title>Metabolic potential of the organic-solvent tolerant Pseudomonas putida DOT-T1E deduced from its annotated genome.</title>
        <authorList>
            <person name="Udaondo Z."/>
            <person name="Molina L."/>
            <person name="Daniels C."/>
            <person name="Gomez M.J."/>
            <person name="Molina-Henares M.A."/>
            <person name="Matilla M.A."/>
            <person name="Roca A."/>
            <person name="Fernandez M."/>
            <person name="Duque E."/>
            <person name="Segura A."/>
            <person name="Ramos J.L."/>
        </authorList>
    </citation>
    <scope>NUCLEOTIDE SEQUENCE [LARGE SCALE GENOMIC DNA]</scope>
    <source>
        <strain evidence="2">DOT-T1E</strain>
    </source>
</reference>
<proteinExistence type="predicted"/>